<dbReference type="VEuPathDB" id="TriTrypDB:BSAL_93325"/>
<protein>
    <submittedName>
        <fullName evidence="2">Uncharacterized protein</fullName>
    </submittedName>
</protein>
<feature type="region of interest" description="Disordered" evidence="1">
    <location>
        <begin position="1"/>
        <end position="47"/>
    </location>
</feature>
<feature type="compositionally biased region" description="Low complexity" evidence="1">
    <location>
        <begin position="135"/>
        <end position="145"/>
    </location>
</feature>
<evidence type="ECO:0000313" key="2">
    <source>
        <dbReference type="EMBL" id="CUG86475.1"/>
    </source>
</evidence>
<gene>
    <name evidence="2" type="ORF">BSAL_93325</name>
</gene>
<feature type="compositionally biased region" description="Polar residues" evidence="1">
    <location>
        <begin position="28"/>
        <end position="45"/>
    </location>
</feature>
<name>A0A0S4J8C7_BODSA</name>
<proteinExistence type="predicted"/>
<sequence>MKRTSTVGSLSSSTNNNRSSSNLTKSKQGASFRQQNSTATESSLAASVEDEVPIPSLGAGWLPVSGAQQFRTLRKGPLYDARTLPVIPAPFLIDFTPPTPNDGASTTLSSLEPAGLDNSPHHLYPKYRIADPLPSTSTVTNTTTSGDDEDDEPFSAPLPQMAAKSNVLYNLFMAGRSGCG</sequence>
<dbReference type="AlphaFoldDB" id="A0A0S4J8C7"/>
<evidence type="ECO:0000256" key="1">
    <source>
        <dbReference type="SAM" id="MobiDB-lite"/>
    </source>
</evidence>
<organism evidence="2 3">
    <name type="scientific">Bodo saltans</name>
    <name type="common">Flagellated protozoan</name>
    <dbReference type="NCBI Taxonomy" id="75058"/>
    <lineage>
        <taxon>Eukaryota</taxon>
        <taxon>Discoba</taxon>
        <taxon>Euglenozoa</taxon>
        <taxon>Kinetoplastea</taxon>
        <taxon>Metakinetoplastina</taxon>
        <taxon>Eubodonida</taxon>
        <taxon>Bodonidae</taxon>
        <taxon>Bodo</taxon>
    </lineage>
</organism>
<accession>A0A0S4J8C7</accession>
<feature type="region of interest" description="Disordered" evidence="1">
    <location>
        <begin position="127"/>
        <end position="157"/>
    </location>
</feature>
<evidence type="ECO:0000313" key="3">
    <source>
        <dbReference type="Proteomes" id="UP000051952"/>
    </source>
</evidence>
<keyword evidence="3" id="KW-1185">Reference proteome</keyword>
<dbReference type="Proteomes" id="UP000051952">
    <property type="component" value="Unassembled WGS sequence"/>
</dbReference>
<dbReference type="EMBL" id="CYKH01001313">
    <property type="protein sequence ID" value="CUG86475.1"/>
    <property type="molecule type" value="Genomic_DNA"/>
</dbReference>
<feature type="compositionally biased region" description="Low complexity" evidence="1">
    <location>
        <begin position="9"/>
        <end position="27"/>
    </location>
</feature>
<reference evidence="3" key="1">
    <citation type="submission" date="2015-09" db="EMBL/GenBank/DDBJ databases">
        <authorList>
            <consortium name="Pathogen Informatics"/>
        </authorList>
    </citation>
    <scope>NUCLEOTIDE SEQUENCE [LARGE SCALE GENOMIC DNA]</scope>
    <source>
        <strain evidence="3">Lake Konstanz</strain>
    </source>
</reference>